<dbReference type="GO" id="GO:0009424">
    <property type="term" value="C:bacterial-type flagellum hook"/>
    <property type="evidence" value="ECO:0007669"/>
    <property type="project" value="InterPro"/>
</dbReference>
<keyword evidence="10" id="KW-0282">Flagellum</keyword>
<evidence type="ECO:0000313" key="11">
    <source>
        <dbReference type="Proteomes" id="UP000227088"/>
    </source>
</evidence>
<comment type="similarity">
    <text evidence="2">Belongs to the FliD family.</text>
</comment>
<feature type="domain" description="Flagellar hook-associated protein 2 C-terminal" evidence="9">
    <location>
        <begin position="242"/>
        <end position="404"/>
    </location>
</feature>
<sequence length="1319" mass="136614">MAAIESLGLGSGVLTNDLVEKIVGAEREASDIRLDRDEEILDARITAYGEIKSLASTLQSATSALSLPSTAGSTTASSSDESILTTEASILAEPGTYSVEVLNTAKAHSVVTDAYSSIDEIIGTGEIQITFGAITYDGSGDFFSQDIDPTKGGPPITIDDSNKTLSGIREAINNADIGAKASIINDGSGYRLVITAEDTGENNAMRIMTLDDLGAAATTGLSSIAYNEVQNGAGTMTETAKGEDALLKANGLTITRESNAISEVVPGVTLNLLSADVGKPISIVVAPDTAGIQEKIQDFVNAYNEFKKFSDELTSFNSDTDQAGLLLGDSTLRGIQSQVRSMISQPIEGLSGTKYRSLTELGVNTDRTNDFLLEFDPAVFSKAMKEDRESIISILAKSGNAEDAQIRYVNDSINTQPGTYGIEVTQLATQALYQGGSVAGLDFSSPVTIDESNNNFTLNLNGKNEQITLASGSYATGEELAKQIGFQINSNETYKEYSYGVTVDYSATDKNFSITSNKYGADSRVSFTSTDSNSANTLGFNTLGKGLYEGVSLTTLGTEAFLGKGSTTQPGSQSVLESEGINFAANNATFSLDIGGGAIPVTVNLNAAGNDLNGDSVIGDRKDTLQAIQTAIDATALSGNVIADFDDNGFLTFTTSAIGAAQQIELSAVGSTSSDTILGLNGSQGIQTNGDDAGLTLGAATEFNMSVDGIGTTTKVSVPAGTYLSGADLATAVEAAMDGALGSDPAFVGLTKGGESSTGTRDLSTAIDFVTNNSGFMLNVSGVEKEVVVNGNDPDNIVNIQAALNTVFGAGVVTATLDGTGVKLSSVASGHNEYLEVTSDGRGAQSDTTSAVTNITTGIDFSGVGNNATFTLAVDGIDINVDVNADGSAGANDATSTLAMVQRGLDTALQASGQFTAGDVMAKLDGSGNLFFETLSKNGVRTAATYGSGSGIEVKNIDANSSANLGLATSNVSNGYDTLGFDDTRRYGYDVDADVSYVYDSETELGSLQINVGGNATEVSFSDLDPAAISILGLQDAATYSPKIAEGQNVEGTINGVEAKGNGQYLSATDGNKKASNGFYIANAAADFSLGVNLDATNNTFTIEVDGVERTISLAQPAPYNSGEALAAALQTAINDDPTFSADKISVKVEYNDDPSSFSYQKFGIISASTGEESSVKMIDVPGPTSAIFGFVNGKADGETGQAQVGNIDPSSGIRMKITGGALGDRGTLTYVSGFADQLNASLLSMLDSTDGLISNKLNALDNDKTKLAEKRETLDTRMSAQEARLKSQFLYNDAIVSKLNSTGDFITQQFEAMNNYGK</sequence>
<dbReference type="GO" id="GO:0009421">
    <property type="term" value="C:bacterial-type flagellum filament cap"/>
    <property type="evidence" value="ECO:0007669"/>
    <property type="project" value="InterPro"/>
</dbReference>
<comment type="subunit">
    <text evidence="3">Homopentamer.</text>
</comment>
<keyword evidence="10" id="KW-0966">Cell projection</keyword>
<comment type="subcellular location">
    <subcellularLocation>
        <location evidence="1">Bacterial flagellum</location>
    </subcellularLocation>
</comment>
<dbReference type="InterPro" id="IPR003481">
    <property type="entry name" value="FliD_N"/>
</dbReference>
<evidence type="ECO:0000256" key="4">
    <source>
        <dbReference type="ARBA" id="ARBA00023054"/>
    </source>
</evidence>
<dbReference type="InterPro" id="IPR010809">
    <property type="entry name" value="FliD_C"/>
</dbReference>
<dbReference type="PANTHER" id="PTHR30288">
    <property type="entry name" value="FLAGELLAR CAP/ASSEMBLY PROTEIN FLID"/>
    <property type="match status" value="1"/>
</dbReference>
<dbReference type="PANTHER" id="PTHR30288:SF0">
    <property type="entry name" value="FLAGELLAR HOOK-ASSOCIATED PROTEIN 2"/>
    <property type="match status" value="1"/>
</dbReference>
<dbReference type="EMBL" id="MABE01000043">
    <property type="protein sequence ID" value="OUS41495.1"/>
    <property type="molecule type" value="Genomic_DNA"/>
</dbReference>
<evidence type="ECO:0000256" key="1">
    <source>
        <dbReference type="ARBA" id="ARBA00004365"/>
    </source>
</evidence>
<keyword evidence="10" id="KW-0969">Cilium</keyword>
<dbReference type="InterPro" id="IPR040026">
    <property type="entry name" value="FliD"/>
</dbReference>
<evidence type="ECO:0000313" key="10">
    <source>
        <dbReference type="EMBL" id="OUS41495.1"/>
    </source>
</evidence>
<evidence type="ECO:0000256" key="2">
    <source>
        <dbReference type="ARBA" id="ARBA00009764"/>
    </source>
</evidence>
<evidence type="ECO:0000259" key="9">
    <source>
        <dbReference type="Pfam" id="PF07195"/>
    </source>
</evidence>
<reference evidence="11" key="1">
    <citation type="journal article" date="2017" name="Proc. Natl. Acad. Sci. U.S.A.">
        <title>Simulation of Deepwater Horizon oil plume reveals substrate specialization within a complex community of hydrocarbon degraders.</title>
        <authorList>
            <person name="Hu P."/>
            <person name="Dubinsky E.A."/>
            <person name="Probst A.J."/>
            <person name="Wang J."/>
            <person name="Sieber C.M.K."/>
            <person name="Tom L.M."/>
            <person name="Gardinali P."/>
            <person name="Banfield J.F."/>
            <person name="Atlas R.M."/>
            <person name="Andersen G.L."/>
        </authorList>
    </citation>
    <scope>NUCLEOTIDE SEQUENCE [LARGE SCALE GENOMIC DNA]</scope>
</reference>
<evidence type="ECO:0000256" key="6">
    <source>
        <dbReference type="ARBA" id="ARBA00033074"/>
    </source>
</evidence>
<dbReference type="Proteomes" id="UP000227088">
    <property type="component" value="Unassembled WGS sequence"/>
</dbReference>
<dbReference type="GO" id="GO:0071973">
    <property type="term" value="P:bacterial-type flagellum-dependent cell motility"/>
    <property type="evidence" value="ECO:0007669"/>
    <property type="project" value="TreeGrafter"/>
</dbReference>
<gene>
    <name evidence="10" type="ORF">A9R00_00645</name>
</gene>
<name>A0A1Y5I300_OLEAN</name>
<keyword evidence="4" id="KW-0175">Coiled coil</keyword>
<accession>A0A1Y5I300</accession>
<evidence type="ECO:0000259" key="8">
    <source>
        <dbReference type="Pfam" id="PF02465"/>
    </source>
</evidence>
<dbReference type="Pfam" id="PF07195">
    <property type="entry name" value="FliD_C"/>
    <property type="match status" value="2"/>
</dbReference>
<feature type="domain" description="Flagellar hook-associated protein 2 C-terminal" evidence="9">
    <location>
        <begin position="1231"/>
        <end position="1302"/>
    </location>
</feature>
<keyword evidence="5" id="KW-0975">Bacterial flagellum</keyword>
<dbReference type="Pfam" id="PF02465">
    <property type="entry name" value="FliD_N"/>
    <property type="match status" value="1"/>
</dbReference>
<protein>
    <recommendedName>
        <fullName evidence="7">Filament cap protein</fullName>
    </recommendedName>
    <alternativeName>
        <fullName evidence="6">Flagellar cap protein</fullName>
    </alternativeName>
</protein>
<evidence type="ECO:0000256" key="3">
    <source>
        <dbReference type="ARBA" id="ARBA00011255"/>
    </source>
</evidence>
<dbReference type="GO" id="GO:0007155">
    <property type="term" value="P:cell adhesion"/>
    <property type="evidence" value="ECO:0007669"/>
    <property type="project" value="InterPro"/>
</dbReference>
<organism evidence="10 11">
    <name type="scientific">Oleispira antarctica</name>
    <dbReference type="NCBI Taxonomy" id="188908"/>
    <lineage>
        <taxon>Bacteria</taxon>
        <taxon>Pseudomonadati</taxon>
        <taxon>Pseudomonadota</taxon>
        <taxon>Gammaproteobacteria</taxon>
        <taxon>Oceanospirillales</taxon>
        <taxon>Oceanospirillaceae</taxon>
        <taxon>Oleispira</taxon>
    </lineage>
</organism>
<evidence type="ECO:0000256" key="7">
    <source>
        <dbReference type="ARBA" id="ARBA00033192"/>
    </source>
</evidence>
<comment type="caution">
    <text evidence="10">The sequence shown here is derived from an EMBL/GenBank/DDBJ whole genome shotgun (WGS) entry which is preliminary data.</text>
</comment>
<proteinExistence type="inferred from homology"/>
<feature type="domain" description="Flagellar hook-associated protein 2 N-terminal" evidence="8">
    <location>
        <begin position="11"/>
        <end position="108"/>
    </location>
</feature>
<evidence type="ECO:0000256" key="5">
    <source>
        <dbReference type="ARBA" id="ARBA00023143"/>
    </source>
</evidence>